<dbReference type="EMBL" id="SLXP01000009">
    <property type="protein sequence ID" value="TCP39877.1"/>
    <property type="molecule type" value="Genomic_DNA"/>
</dbReference>
<comment type="caution">
    <text evidence="2">The sequence shown here is derived from an EMBL/GenBank/DDBJ whole genome shotgun (WGS) entry which is preliminary data.</text>
</comment>
<evidence type="ECO:0000256" key="1">
    <source>
        <dbReference type="SAM" id="SignalP"/>
    </source>
</evidence>
<keyword evidence="3" id="KW-1185">Reference proteome</keyword>
<reference evidence="2 3" key="1">
    <citation type="submission" date="2019-03" db="EMBL/GenBank/DDBJ databases">
        <title>Genomic Encyclopedia of Type Strains, Phase IV (KMG-IV): sequencing the most valuable type-strain genomes for metagenomic binning, comparative biology and taxonomic classification.</title>
        <authorList>
            <person name="Goeker M."/>
        </authorList>
    </citation>
    <scope>NUCLEOTIDE SEQUENCE [LARGE SCALE GENOMIC DNA]</scope>
    <source>
        <strain evidence="2 3">DSM 18063</strain>
    </source>
</reference>
<organism evidence="2 3">
    <name type="scientific">Rhodovulum marinum</name>
    <dbReference type="NCBI Taxonomy" id="320662"/>
    <lineage>
        <taxon>Bacteria</taxon>
        <taxon>Pseudomonadati</taxon>
        <taxon>Pseudomonadota</taxon>
        <taxon>Alphaproteobacteria</taxon>
        <taxon>Rhodobacterales</taxon>
        <taxon>Paracoccaceae</taxon>
        <taxon>Rhodovulum</taxon>
    </lineage>
</organism>
<dbReference type="AlphaFoldDB" id="A0A4R2PVC7"/>
<evidence type="ECO:0000313" key="2">
    <source>
        <dbReference type="EMBL" id="TCP39877.1"/>
    </source>
</evidence>
<proteinExistence type="predicted"/>
<gene>
    <name evidence="2" type="ORF">EV662_1092</name>
</gene>
<evidence type="ECO:0008006" key="4">
    <source>
        <dbReference type="Google" id="ProtNLM"/>
    </source>
</evidence>
<evidence type="ECO:0000313" key="3">
    <source>
        <dbReference type="Proteomes" id="UP000294835"/>
    </source>
</evidence>
<sequence length="288" mass="29789">MTSRFIAFPVLALLGVAAAAPAQESGSIPMPPPAEAGSYDPQLTAKEAALANWTLAVSGIRAGKIVSDTVVAAAATDTPYDDLTTQAQFALKTMVLRYNSANWLFAADSGVAPIDGAVILAAVQAAAADCASEGCGVERAALAEAFANASAAFVRTGDAAAQAARAQEPKSDRDLMIGILEAMADYLAGPGWYSDLSLTDVGRDGEEVSARIVGALAIWRNVEPYVGLTSAEVDDAVNAAIDTLLRDLRRNTRNKPVLAADSAEIAALRSSTEALAAELYRAADLFRG</sequence>
<keyword evidence="1" id="KW-0732">Signal</keyword>
<feature type="signal peptide" evidence="1">
    <location>
        <begin position="1"/>
        <end position="22"/>
    </location>
</feature>
<dbReference type="Proteomes" id="UP000294835">
    <property type="component" value="Unassembled WGS sequence"/>
</dbReference>
<accession>A0A4R2PVC7</accession>
<dbReference type="RefSeq" id="WP_132463486.1">
    <property type="nucleotide sequence ID" value="NZ_SLXP01000009.1"/>
</dbReference>
<name>A0A4R2PVC7_9RHOB</name>
<protein>
    <recommendedName>
        <fullName evidence="4">PilJ/NarX-like methyl-accepting chemotaxis transducer</fullName>
    </recommendedName>
</protein>
<feature type="chain" id="PRO_5020483819" description="PilJ/NarX-like methyl-accepting chemotaxis transducer" evidence="1">
    <location>
        <begin position="23"/>
        <end position="288"/>
    </location>
</feature>
<dbReference type="OrthoDB" id="9993409at2"/>